<evidence type="ECO:0000313" key="2">
    <source>
        <dbReference type="Proteomes" id="UP000035287"/>
    </source>
</evidence>
<dbReference type="RefSeq" id="WP_047820778.1">
    <property type="nucleotide sequence ID" value="NZ_CP011770.1"/>
</dbReference>
<dbReference type="STRING" id="1348774.AB433_09140"/>
<accession>A0A0G3XF14</accession>
<keyword evidence="2" id="KW-1185">Reference proteome</keyword>
<organism evidence="1 2">
    <name type="scientific">Croceicoccus naphthovorans</name>
    <dbReference type="NCBI Taxonomy" id="1348774"/>
    <lineage>
        <taxon>Bacteria</taxon>
        <taxon>Pseudomonadati</taxon>
        <taxon>Pseudomonadota</taxon>
        <taxon>Alphaproteobacteria</taxon>
        <taxon>Sphingomonadales</taxon>
        <taxon>Erythrobacteraceae</taxon>
        <taxon>Croceicoccus</taxon>
    </lineage>
</organism>
<dbReference type="KEGG" id="cna:AB433_09140"/>
<proteinExistence type="predicted"/>
<gene>
    <name evidence="1" type="ORF">AB433_09140</name>
</gene>
<name>A0A0G3XF14_9SPHN</name>
<reference evidence="1 2" key="1">
    <citation type="submission" date="2015-06" db="EMBL/GenBank/DDBJ databases">
        <authorList>
            <person name="Zeng Y."/>
            <person name="Huang Y."/>
        </authorList>
    </citation>
    <scope>NUCLEOTIDE SEQUENCE [LARGE SCALE GENOMIC DNA]</scope>
    <source>
        <strain evidence="1 2">PQ-2</strain>
    </source>
</reference>
<dbReference type="PATRIC" id="fig|1348774.3.peg.1918"/>
<dbReference type="EMBL" id="CP011770">
    <property type="protein sequence ID" value="AKM10100.1"/>
    <property type="molecule type" value="Genomic_DNA"/>
</dbReference>
<sequence>MHALTICVKAQLADDVSCVQARYTWHQRAIADAVEPVTRVARRFRPGIGTGQGNQFTRVVERVCYRRGTASSKA</sequence>
<protein>
    <submittedName>
        <fullName evidence="1">Uncharacterized protein</fullName>
    </submittedName>
</protein>
<dbReference type="AlphaFoldDB" id="A0A0G3XF14"/>
<dbReference type="Proteomes" id="UP000035287">
    <property type="component" value="Chromosome"/>
</dbReference>
<evidence type="ECO:0000313" key="1">
    <source>
        <dbReference type="EMBL" id="AKM10100.1"/>
    </source>
</evidence>